<feature type="transmembrane region" description="Helical" evidence="6">
    <location>
        <begin position="205"/>
        <end position="229"/>
    </location>
</feature>
<dbReference type="PATRIC" id="fig|762968.3.peg.937"/>
<dbReference type="InterPro" id="IPR013525">
    <property type="entry name" value="ABC2_TM"/>
</dbReference>
<feature type="domain" description="ABC-2 type transporter transmembrane" evidence="7">
    <location>
        <begin position="1"/>
        <end position="347"/>
    </location>
</feature>
<feature type="transmembrane region" description="Helical" evidence="6">
    <location>
        <begin position="329"/>
        <end position="348"/>
    </location>
</feature>
<dbReference type="eggNOG" id="COG1668">
    <property type="taxonomic scope" value="Bacteria"/>
</dbReference>
<organism evidence="8 9">
    <name type="scientific">Paraprevotella clara YIT 11840</name>
    <dbReference type="NCBI Taxonomy" id="762968"/>
    <lineage>
        <taxon>Bacteria</taxon>
        <taxon>Pseudomonadati</taxon>
        <taxon>Bacteroidota</taxon>
        <taxon>Bacteroidia</taxon>
        <taxon>Bacteroidales</taxon>
        <taxon>Prevotellaceae</taxon>
        <taxon>Paraprevotella</taxon>
    </lineage>
</organism>
<dbReference type="Gene3D" id="3.40.1710.10">
    <property type="entry name" value="abc type-2 transporter like domain"/>
    <property type="match status" value="1"/>
</dbReference>
<dbReference type="GO" id="GO:0005886">
    <property type="term" value="C:plasma membrane"/>
    <property type="evidence" value="ECO:0007669"/>
    <property type="project" value="UniProtKB-SubCell"/>
</dbReference>
<comment type="subcellular location">
    <subcellularLocation>
        <location evidence="1">Cell membrane</location>
        <topology evidence="1">Multi-pass membrane protein</topology>
    </subcellularLocation>
</comment>
<evidence type="ECO:0000256" key="1">
    <source>
        <dbReference type="ARBA" id="ARBA00004651"/>
    </source>
</evidence>
<evidence type="ECO:0000313" key="9">
    <source>
        <dbReference type="Proteomes" id="UP000003598"/>
    </source>
</evidence>
<gene>
    <name evidence="8" type="ORF">HMPREF9441_01049</name>
</gene>
<dbReference type="PANTHER" id="PTHR30294:SF47">
    <property type="entry name" value="INNER MEMBRANE TRANSPORT PERMEASE YHHJ"/>
    <property type="match status" value="1"/>
</dbReference>
<dbReference type="Proteomes" id="UP000003598">
    <property type="component" value="Unassembled WGS sequence"/>
</dbReference>
<dbReference type="RefSeq" id="WP_008618490.1">
    <property type="nucleotide sequence ID" value="NZ_JH376592.1"/>
</dbReference>
<sequence>MVAAPLLCCLFFTTLMYEGLPKDMPVGVVDEDNTSTTREILRNMDAFSQVHLTEDYASVSEARRAMQQGKIYAFYYIPEGTTEKILSSRQPTVSFYTNNSLLIAGSLIYRDLRTMSVLANASVGLQTLQAKGMDERTAMAFLQPIVIDTHALSNPWLNYSVYLNNTILPGILMIMIFMVTVFAIGSEIKEGTGKEWLAMADNRMWNALVGKLLPHTVIFFSVAAAYDAYLYGILGFPCHSGIGPLLCAAFLMVLASQAFGVFLISVLPTLRLALSASSLWGVVSFSISGFSFPVMAMHPALQVLSNLFPLRHYFLIYVSQTLNGYPMVYAWKPYLALLLFVLLPLLLLKRLRTVMLNYDYIP</sequence>
<evidence type="ECO:0000313" key="8">
    <source>
        <dbReference type="EMBL" id="EHH01001.1"/>
    </source>
</evidence>
<accession>G5SP54</accession>
<evidence type="ECO:0000256" key="2">
    <source>
        <dbReference type="ARBA" id="ARBA00022475"/>
    </source>
</evidence>
<keyword evidence="5 6" id="KW-0472">Membrane</keyword>
<keyword evidence="2" id="KW-1003">Cell membrane</keyword>
<dbReference type="STRING" id="762968.HMPREF9441_01049"/>
<dbReference type="Pfam" id="PF12698">
    <property type="entry name" value="ABC2_membrane_3"/>
    <property type="match status" value="1"/>
</dbReference>
<dbReference type="InterPro" id="IPR051449">
    <property type="entry name" value="ABC-2_transporter_component"/>
</dbReference>
<evidence type="ECO:0000256" key="3">
    <source>
        <dbReference type="ARBA" id="ARBA00022692"/>
    </source>
</evidence>
<feature type="transmembrane region" description="Helical" evidence="6">
    <location>
        <begin position="241"/>
        <end position="267"/>
    </location>
</feature>
<reference evidence="8 9" key="1">
    <citation type="submission" date="2011-03" db="EMBL/GenBank/DDBJ databases">
        <authorList>
            <person name="Weinstock G."/>
            <person name="Sodergren E."/>
            <person name="Clifton S."/>
            <person name="Fulton L."/>
            <person name="Fulton B."/>
            <person name="Courtney L."/>
            <person name="Fronick C."/>
            <person name="Harrison M."/>
            <person name="Strong C."/>
            <person name="Farmer C."/>
            <person name="Delahaunty K."/>
            <person name="Markovic C."/>
            <person name="Hall O."/>
            <person name="Minx P."/>
            <person name="Tomlinson C."/>
            <person name="Mitreva M."/>
            <person name="Hou S."/>
            <person name="Chen J."/>
            <person name="Wollam A."/>
            <person name="Pepin K.H."/>
            <person name="Johnson M."/>
            <person name="Bhonagiri V."/>
            <person name="Zhang X."/>
            <person name="Suruliraj S."/>
            <person name="Warren W."/>
            <person name="Chinwalla A."/>
            <person name="Mardis E.R."/>
            <person name="Wilson R.K."/>
        </authorList>
    </citation>
    <scope>NUCLEOTIDE SEQUENCE [LARGE SCALE GENOMIC DNA]</scope>
    <source>
        <strain evidence="8 9">YIT 11840</strain>
    </source>
</reference>
<comment type="caution">
    <text evidence="8">The sequence shown here is derived from an EMBL/GenBank/DDBJ whole genome shotgun (WGS) entry which is preliminary data.</text>
</comment>
<name>G5SP54_9BACT</name>
<keyword evidence="4 6" id="KW-1133">Transmembrane helix</keyword>
<feature type="transmembrane region" description="Helical" evidence="6">
    <location>
        <begin position="279"/>
        <end position="301"/>
    </location>
</feature>
<evidence type="ECO:0000256" key="4">
    <source>
        <dbReference type="ARBA" id="ARBA00022989"/>
    </source>
</evidence>
<keyword evidence="9" id="KW-1185">Reference proteome</keyword>
<evidence type="ECO:0000256" key="6">
    <source>
        <dbReference type="SAM" id="Phobius"/>
    </source>
</evidence>
<keyword evidence="3 6" id="KW-0812">Transmembrane</keyword>
<protein>
    <submittedName>
        <fullName evidence="8">ABC-2 type transporter</fullName>
    </submittedName>
</protein>
<dbReference type="EMBL" id="AFFY01000016">
    <property type="protein sequence ID" value="EHH01001.1"/>
    <property type="molecule type" value="Genomic_DNA"/>
</dbReference>
<dbReference type="HOGENOM" id="CLU_039483_10_2_10"/>
<feature type="transmembrane region" description="Helical" evidence="6">
    <location>
        <begin position="162"/>
        <end position="184"/>
    </location>
</feature>
<evidence type="ECO:0000259" key="7">
    <source>
        <dbReference type="Pfam" id="PF12698"/>
    </source>
</evidence>
<proteinExistence type="predicted"/>
<dbReference type="GO" id="GO:0140359">
    <property type="term" value="F:ABC-type transporter activity"/>
    <property type="evidence" value="ECO:0007669"/>
    <property type="project" value="InterPro"/>
</dbReference>
<dbReference type="AlphaFoldDB" id="G5SP54"/>
<evidence type="ECO:0000256" key="5">
    <source>
        <dbReference type="ARBA" id="ARBA00023136"/>
    </source>
</evidence>
<dbReference type="GeneID" id="93556687"/>
<dbReference type="PANTHER" id="PTHR30294">
    <property type="entry name" value="MEMBRANE COMPONENT OF ABC TRANSPORTER YHHJ-RELATED"/>
    <property type="match status" value="1"/>
</dbReference>